<name>A0A819ZN14_9BILA</name>
<organism evidence="3 4">
    <name type="scientific">Adineta steineri</name>
    <dbReference type="NCBI Taxonomy" id="433720"/>
    <lineage>
        <taxon>Eukaryota</taxon>
        <taxon>Metazoa</taxon>
        <taxon>Spiralia</taxon>
        <taxon>Gnathifera</taxon>
        <taxon>Rotifera</taxon>
        <taxon>Eurotatoria</taxon>
        <taxon>Bdelloidea</taxon>
        <taxon>Adinetida</taxon>
        <taxon>Adinetidae</taxon>
        <taxon>Adineta</taxon>
    </lineage>
</organism>
<dbReference type="AlphaFoldDB" id="A0A819ZN14"/>
<feature type="transmembrane region" description="Helical" evidence="1">
    <location>
        <begin position="7"/>
        <end position="30"/>
    </location>
</feature>
<dbReference type="Proteomes" id="UP000663845">
    <property type="component" value="Unassembled WGS sequence"/>
</dbReference>
<feature type="transmembrane region" description="Helical" evidence="1">
    <location>
        <begin position="36"/>
        <end position="60"/>
    </location>
</feature>
<protein>
    <submittedName>
        <fullName evidence="3">Uncharacterized protein</fullName>
    </submittedName>
</protein>
<evidence type="ECO:0000313" key="3">
    <source>
        <dbReference type="EMBL" id="CAF4176606.1"/>
    </source>
</evidence>
<dbReference type="EMBL" id="CAJOAZ010008064">
    <property type="protein sequence ID" value="CAF4176606.1"/>
    <property type="molecule type" value="Genomic_DNA"/>
</dbReference>
<keyword evidence="1" id="KW-0812">Transmembrane</keyword>
<accession>A0A819ZN14</accession>
<keyword evidence="1" id="KW-0472">Membrane</keyword>
<feature type="transmembrane region" description="Helical" evidence="1">
    <location>
        <begin position="72"/>
        <end position="89"/>
    </location>
</feature>
<reference evidence="3" key="1">
    <citation type="submission" date="2021-02" db="EMBL/GenBank/DDBJ databases">
        <authorList>
            <person name="Nowell W R."/>
        </authorList>
    </citation>
    <scope>NUCLEOTIDE SEQUENCE</scope>
</reference>
<sequence length="604" mass="69432">MSYYNNLLSIPILVIFVCATGELTVLISSFDLQHPLIFKSIALILLSSLLGFSLSISAFALNKLISATSMMVVNNVNKFSIIVLSEIFIKSTLNIVASMGAVSVICFGWLYFQTTRAISRTPLIIAAIVFIILGAVIEYKYINSIIADNGYYTQFDSIITYNPMLDKFSIKEEQIIITMKKVKGDEVYRSYLPVSNSRATFGRICPKIVVKKITEFQLPHHCLYKNASIWKTCKTSYCKPRIGAVNVNYPRRTVTGEKTGDFINRVLEIAWGSNPPSVDLYLRSGCNGIMEMKYLFESIEIFWPRFLGSIIIVLDAGDERILEYLLPRRPTHHYVIAFEYTPCLPGRIFNQYSYLNLDRHSSADYVVTIDSDCIFHSPVTPDLIFRQGKVILPSSRTFQKEMWVKPLNSIMGAGMYDGHYMVTQPVTFSLSTFSSFRQWFNESKGKCYEDQIVQLSPNYYQEFCWMCQLGTYLERGHPQKSEYEKYWFHHLDNETVEPILRYSIHVPYEPYNSKVCQEPKCYEKSMNEVIREGLCRAFGSVIFEFCTKYLHLHYINNVTFSYAHTEIQAADESARTIALTSYLERLSNITMITLDKSMKPKPII</sequence>
<proteinExistence type="predicted"/>
<evidence type="ECO:0000256" key="1">
    <source>
        <dbReference type="SAM" id="Phobius"/>
    </source>
</evidence>
<gene>
    <name evidence="2" type="ORF">JYZ213_LOCUS37740</name>
    <name evidence="3" type="ORF">OXD698_LOCUS39482</name>
</gene>
<dbReference type="EMBL" id="CAJNOG010001036">
    <property type="protein sequence ID" value="CAF1400705.1"/>
    <property type="molecule type" value="Genomic_DNA"/>
</dbReference>
<feature type="transmembrane region" description="Helical" evidence="1">
    <location>
        <begin position="124"/>
        <end position="142"/>
    </location>
</feature>
<feature type="transmembrane region" description="Helical" evidence="1">
    <location>
        <begin position="95"/>
        <end position="112"/>
    </location>
</feature>
<evidence type="ECO:0000313" key="2">
    <source>
        <dbReference type="EMBL" id="CAF1400705.1"/>
    </source>
</evidence>
<comment type="caution">
    <text evidence="3">The sequence shown here is derived from an EMBL/GenBank/DDBJ whole genome shotgun (WGS) entry which is preliminary data.</text>
</comment>
<keyword evidence="1" id="KW-1133">Transmembrane helix</keyword>
<evidence type="ECO:0000313" key="4">
    <source>
        <dbReference type="Proteomes" id="UP000663844"/>
    </source>
</evidence>
<dbReference type="Proteomes" id="UP000663844">
    <property type="component" value="Unassembled WGS sequence"/>
</dbReference>